<protein>
    <recommendedName>
        <fullName evidence="5">Bifunctional protein PutA</fullName>
    </recommendedName>
    <domain>
        <recommendedName>
            <fullName evidence="5">Proline dehydrogenase</fullName>
            <ecNumber evidence="5">1.5.5.2</ecNumber>
        </recommendedName>
        <alternativeName>
            <fullName evidence="5">Proline oxidase</fullName>
        </alternativeName>
    </domain>
    <domain>
        <recommendedName>
            <fullName evidence="5">Delta-1-pyrroline-5-carboxylate dehydrogenase</fullName>
            <shortName evidence="5">P5C dehydrogenase</shortName>
            <ecNumber evidence="5">1.2.1.88</ecNumber>
        </recommendedName>
        <alternativeName>
            <fullName evidence="5">L-glutamate gamma-semialdehyde dehydrogenase</fullName>
        </alternativeName>
    </domain>
</protein>
<dbReference type="InterPro" id="IPR005933">
    <property type="entry name" value="PutA_C"/>
</dbReference>
<evidence type="ECO:0000259" key="8">
    <source>
        <dbReference type="Pfam" id="PF01619"/>
    </source>
</evidence>
<reference evidence="11 12" key="1">
    <citation type="submission" date="2017-01" db="EMBL/GenBank/DDBJ databases">
        <title>Genome Sequencing of a Marine Spirillum, Oceanospirillum multiglobuliferum ATCC 33336, from Japan.</title>
        <authorList>
            <person name="Carney J.G."/>
            <person name="Trachtenberg A.M."/>
            <person name="Rheaume B.A."/>
            <person name="Linnane J.D."/>
            <person name="Pitts N.L."/>
            <person name="Mykles D.L."/>
            <person name="Maclea K.S."/>
        </authorList>
    </citation>
    <scope>NUCLEOTIDE SEQUENCE [LARGE SCALE GENOMIC DNA]</scope>
    <source>
        <strain evidence="11 12">ATCC 33336</strain>
    </source>
</reference>
<keyword evidence="5" id="KW-0805">Transcription regulation</keyword>
<keyword evidence="5" id="KW-0274">FAD</keyword>
<dbReference type="PIRSF" id="PIRSF000197">
    <property type="entry name" value="Bifunct_PutA"/>
    <property type="match status" value="1"/>
</dbReference>
<dbReference type="InterPro" id="IPR016163">
    <property type="entry name" value="Ald_DH_C"/>
</dbReference>
<sequence length="1217" mass="131293">MNTTTHTDPNSTAAIREVIRDHYLTDEARALKNLMAQANLSVETRQAISKDAAYLIRQVRESASPSMMENFLAEYGLTTKEGVALMCLAEALLRVPDAQTIDELIEDKIAPGKWSEHLGQSESSLINMSTWALMLTGKLISPAEEKGLGSTLRGMVKRLGEPLVRTAVKQAMKELGRQFVLGRTIQEATQRAKKEESRGYSYSYDMLGEAARTDADALRYHKAYGDAITALKPACVHDDIRKNPGISVKLSALHPRYEFAKRERVLKELVERTLSLAIMAKDANMGFNIDAEEADRLDLSLDVIEAVLERPELKGWQGFGIVVQAFGPRAPFVLDWLYALAGRLERRIMVRLVKGAYWDAEIKRAQVMGLSGFPVYTRKVNTDVSYISCATKLLKMTDRIYPQFATHNAHSVAAILNLATDLDSFEFQRLHGMGESLHDAVVQGSDLTKNRLAKGQKVRCRIYAPVGAHQDLLAYLVRRLLENGANSSFVNQIVDTSISPEQIARDPFSAVEALNSIANPVITRPADIYGTKRRNSIGWDITDSRVVETLEAQRTPFLTHQWQAQPMVAGDVVGAARKPVINPANPSDQVGEVLEASPQDIDTAIQAAKAEQKAWAALPVAERSARIQKVADLFEENAAELFALATREAGKTVLDGIAEIREAVDFALYYPNEAELHDAAGQARGVITCISPWNFPLAIFAGQVLAAVAAGNAVLAKPAEQTVLMAARAVELMHEAGIPKAIVQLLPGTGAVVGAALTSDARIDGVCFTGSTLTAQHINRAMAANMAPDAPLIAETGGLNAMIVDSTALPEQVVRDVLASAFQSAGQRCSALRVLYLQKDIAGHVLEMLYGAMKELTIGNPWLFSTDIGPVIDTAAQQKIMAHIKKFTDMGRCLKTFEVPQAGTFVPPTVLSLNSIDELAEEIFGPVLHVCTFEADELDAVVDLINSKGFGLTFGLHTRVDARVEQVTSRIHAGNLYVNRNQIGAIVGSQPFGGEGLSGTGPKAGGPLYLRRFKLIGQAVQVNAGSESALTAAAVNKALADLASMAQPEQPARLVATHLTAPAATDLLNTREMPGPTGELNRLSFHARGVVLCLGPDQNSAMTQAAMALSQGNRVLVIAQNVSQTTQQLAKAGLPIIGIDGQLAAECLAQIQGIDAVASNADLATLKAYRQVLAQRDGVLLPLLTEPHLPERFIHERHLCVDTTAAGGNASLIAATN</sequence>
<dbReference type="PROSITE" id="PS00070">
    <property type="entry name" value="ALDEHYDE_DEHYDR_CYS"/>
    <property type="match status" value="1"/>
</dbReference>
<evidence type="ECO:0000256" key="5">
    <source>
        <dbReference type="PIRNR" id="PIRNR000197"/>
    </source>
</evidence>
<comment type="similarity">
    <text evidence="5">In the N-terminal section; belongs to the proline dehydrogenase family.</text>
</comment>
<evidence type="ECO:0000259" key="9">
    <source>
        <dbReference type="Pfam" id="PF14850"/>
    </source>
</evidence>
<dbReference type="InterPro" id="IPR025703">
    <property type="entry name" value="Bifunct_PutA"/>
</dbReference>
<dbReference type="Gene3D" id="1.20.5.460">
    <property type="entry name" value="Single helix bin"/>
    <property type="match status" value="1"/>
</dbReference>
<dbReference type="GO" id="GO:0003677">
    <property type="term" value="F:DNA binding"/>
    <property type="evidence" value="ECO:0007669"/>
    <property type="project" value="UniProtKB-KW"/>
</dbReference>
<dbReference type="InterPro" id="IPR016160">
    <property type="entry name" value="Ald_DH_CS_CYS"/>
</dbReference>
<comment type="catalytic activity">
    <reaction evidence="4 5">
        <text>L-glutamate 5-semialdehyde + NAD(+) + H2O = L-glutamate + NADH + 2 H(+)</text>
        <dbReference type="Rhea" id="RHEA:30235"/>
        <dbReference type="ChEBI" id="CHEBI:15377"/>
        <dbReference type="ChEBI" id="CHEBI:15378"/>
        <dbReference type="ChEBI" id="CHEBI:29985"/>
        <dbReference type="ChEBI" id="CHEBI:57540"/>
        <dbReference type="ChEBI" id="CHEBI:57945"/>
        <dbReference type="ChEBI" id="CHEBI:58066"/>
        <dbReference type="EC" id="1.2.1.88"/>
    </reaction>
</comment>
<comment type="cofactor">
    <cofactor evidence="5">
        <name>FAD</name>
        <dbReference type="ChEBI" id="CHEBI:57692"/>
    </cofactor>
</comment>
<evidence type="ECO:0000313" key="12">
    <source>
        <dbReference type="Proteomes" id="UP000191418"/>
    </source>
</evidence>
<comment type="caution">
    <text evidence="11">The sequence shown here is derived from an EMBL/GenBank/DDBJ whole genome shotgun (WGS) entry which is preliminary data.</text>
</comment>
<keyword evidence="5" id="KW-0678">Repressor</keyword>
<dbReference type="GO" id="GO:0003842">
    <property type="term" value="F:L-glutamate gamma-semialdehyde dehydrogenase activity"/>
    <property type="evidence" value="ECO:0007669"/>
    <property type="project" value="UniProtKB-UniRule"/>
</dbReference>
<keyword evidence="5" id="KW-0285">Flavoprotein</keyword>
<keyword evidence="2 5" id="KW-0560">Oxidoreductase</keyword>
<dbReference type="Pfam" id="PF14850">
    <property type="entry name" value="Pro_dh-DNA_bdg"/>
    <property type="match status" value="1"/>
</dbReference>
<comment type="catalytic activity">
    <reaction evidence="5">
        <text>L-proline + a quinone = (S)-1-pyrroline-5-carboxylate + a quinol + H(+)</text>
        <dbReference type="Rhea" id="RHEA:23784"/>
        <dbReference type="ChEBI" id="CHEBI:15378"/>
        <dbReference type="ChEBI" id="CHEBI:17388"/>
        <dbReference type="ChEBI" id="CHEBI:24646"/>
        <dbReference type="ChEBI" id="CHEBI:60039"/>
        <dbReference type="ChEBI" id="CHEBI:132124"/>
        <dbReference type="EC" id="1.5.5.2"/>
    </reaction>
</comment>
<dbReference type="EC" id="1.5.5.2" evidence="5"/>
<comment type="similarity">
    <text evidence="5">In the C-terminal section; belongs to the aldehyde dehydrogenase family.</text>
</comment>
<dbReference type="Gene3D" id="3.40.605.10">
    <property type="entry name" value="Aldehyde Dehydrogenase, Chain A, domain 1"/>
    <property type="match status" value="1"/>
</dbReference>
<dbReference type="Pfam" id="PF01619">
    <property type="entry name" value="Pro_dh"/>
    <property type="match status" value="1"/>
</dbReference>
<dbReference type="EMBL" id="MTSM01000003">
    <property type="protein sequence ID" value="OPX56597.1"/>
    <property type="molecule type" value="Genomic_DNA"/>
</dbReference>
<keyword evidence="5" id="KW-0804">Transcription</keyword>
<dbReference type="SUPFAM" id="SSF51730">
    <property type="entry name" value="FAD-linked oxidoreductase"/>
    <property type="match status" value="1"/>
</dbReference>
<dbReference type="Proteomes" id="UP000191418">
    <property type="component" value="Unassembled WGS sequence"/>
</dbReference>
<dbReference type="GO" id="GO:0003700">
    <property type="term" value="F:DNA-binding transcription factor activity"/>
    <property type="evidence" value="ECO:0007669"/>
    <property type="project" value="InterPro"/>
</dbReference>
<dbReference type="InterPro" id="IPR024089">
    <property type="entry name" value="PRODH_PutA_dom_I/II"/>
</dbReference>
<feature type="domain" description="Aldehyde dehydrogenase" evidence="7">
    <location>
        <begin position="578"/>
        <end position="1012"/>
    </location>
</feature>
<dbReference type="SUPFAM" id="SSF53720">
    <property type="entry name" value="ALDH-like"/>
    <property type="match status" value="1"/>
</dbReference>
<dbReference type="UniPathway" id="UPA00261">
    <property type="reaction ID" value="UER00373"/>
</dbReference>
<dbReference type="NCBIfam" id="TIGR01238">
    <property type="entry name" value="D1pyr5carbox3"/>
    <property type="match status" value="1"/>
</dbReference>
<evidence type="ECO:0000256" key="2">
    <source>
        <dbReference type="ARBA" id="ARBA00023002"/>
    </source>
</evidence>
<comment type="function">
    <text evidence="5">Oxidizes proline to glutamate for use as a carbon and nitrogen source.</text>
</comment>
<dbReference type="InterPro" id="IPR002872">
    <property type="entry name" value="Proline_DH_dom"/>
</dbReference>
<dbReference type="Pfam" id="PF18327">
    <property type="entry name" value="PRODH"/>
    <property type="match status" value="1"/>
</dbReference>
<proteinExistence type="inferred from homology"/>
<dbReference type="GO" id="GO:0010133">
    <property type="term" value="P:L-proline catabolic process to L-glutamate"/>
    <property type="evidence" value="ECO:0007669"/>
    <property type="project" value="UniProtKB-UniRule"/>
</dbReference>
<keyword evidence="5" id="KW-0642">Proline metabolism</keyword>
<gene>
    <name evidence="11" type="ORF">BTE48_03015</name>
</gene>
<feature type="active site" evidence="6">
    <location>
        <position position="795"/>
    </location>
</feature>
<keyword evidence="12" id="KW-1185">Reference proteome</keyword>
<dbReference type="InterPro" id="IPR016161">
    <property type="entry name" value="Ald_DH/histidinol_DH"/>
</dbReference>
<dbReference type="Gene3D" id="3.20.20.220">
    <property type="match status" value="1"/>
</dbReference>
<organism evidence="11 12">
    <name type="scientific">Oceanospirillum multiglobuliferum</name>
    <dbReference type="NCBI Taxonomy" id="64969"/>
    <lineage>
        <taxon>Bacteria</taxon>
        <taxon>Pseudomonadati</taxon>
        <taxon>Pseudomonadota</taxon>
        <taxon>Gammaproteobacteria</taxon>
        <taxon>Oceanospirillales</taxon>
        <taxon>Oceanospirillaceae</taxon>
        <taxon>Oceanospirillum</taxon>
    </lineage>
</organism>
<comment type="pathway">
    <text evidence="1 5">Amino-acid degradation; L-proline degradation into L-glutamate; L-glutamate from L-proline: step 2/2.</text>
</comment>
<comment type="pathway">
    <text evidence="5">Amino-acid degradation; L-proline degradation into L-glutamate; L-glutamate from L-proline: step 1/2.</text>
</comment>
<dbReference type="FunFam" id="3.40.309.10:FF:000005">
    <property type="entry name" value="1-pyrroline-5-carboxylate dehydrogenase 1"/>
    <property type="match status" value="1"/>
</dbReference>
<evidence type="ECO:0000256" key="4">
    <source>
        <dbReference type="ARBA" id="ARBA00048142"/>
    </source>
</evidence>
<keyword evidence="3 5" id="KW-0520">NAD</keyword>
<dbReference type="AlphaFoldDB" id="A0A1V4T7L4"/>
<dbReference type="SUPFAM" id="SSF81935">
    <property type="entry name" value="N-terminal domain of bifunctional PutA protein"/>
    <property type="match status" value="1"/>
</dbReference>
<evidence type="ECO:0000256" key="1">
    <source>
        <dbReference type="ARBA" id="ARBA00004786"/>
    </source>
</evidence>
<keyword evidence="5" id="KW-0238">DNA-binding</keyword>
<dbReference type="NCBIfam" id="NF008869">
    <property type="entry name" value="PRK11904.1"/>
    <property type="match status" value="1"/>
</dbReference>
<evidence type="ECO:0000259" key="10">
    <source>
        <dbReference type="Pfam" id="PF18327"/>
    </source>
</evidence>
<dbReference type="PANTHER" id="PTHR42862:SF1">
    <property type="entry name" value="DELTA-1-PYRROLINE-5-CARBOXYLATE DEHYDROGENASE 2, ISOFORM A-RELATED"/>
    <property type="match status" value="1"/>
</dbReference>
<dbReference type="STRING" id="64969.SAMN02745127_01909"/>
<dbReference type="InterPro" id="IPR015590">
    <property type="entry name" value="Aldehyde_DH_dom"/>
</dbReference>
<dbReference type="InterPro" id="IPR050485">
    <property type="entry name" value="Proline_metab_enzyme"/>
</dbReference>
<evidence type="ECO:0000256" key="6">
    <source>
        <dbReference type="PIRSR" id="PIRSR000197-1"/>
    </source>
</evidence>
<dbReference type="Pfam" id="PF00171">
    <property type="entry name" value="Aldedh"/>
    <property type="match status" value="1"/>
</dbReference>
<feature type="domain" description="Proline dehydrogenase" evidence="8">
    <location>
        <begin position="189"/>
        <end position="492"/>
    </location>
</feature>
<accession>A0A1V4T7L4</accession>
<dbReference type="PANTHER" id="PTHR42862">
    <property type="entry name" value="DELTA-1-PYRROLINE-5-CARBOXYLATE DEHYDROGENASE 1, ISOFORM A-RELATED"/>
    <property type="match status" value="1"/>
</dbReference>
<dbReference type="InterPro" id="IPR041349">
    <property type="entry name" value="PRODH"/>
</dbReference>
<dbReference type="EC" id="1.2.1.88" evidence="5"/>
<dbReference type="InterPro" id="IPR016162">
    <property type="entry name" value="Ald_DH_N"/>
</dbReference>
<dbReference type="Gene3D" id="3.40.309.10">
    <property type="entry name" value="Aldehyde Dehydrogenase, Chain A, domain 2"/>
    <property type="match status" value="1"/>
</dbReference>
<name>A0A1V4T7L4_9GAMM</name>
<evidence type="ECO:0000259" key="7">
    <source>
        <dbReference type="Pfam" id="PF00171"/>
    </source>
</evidence>
<dbReference type="GO" id="GO:0009898">
    <property type="term" value="C:cytoplasmic side of plasma membrane"/>
    <property type="evidence" value="ECO:0007669"/>
    <property type="project" value="TreeGrafter"/>
</dbReference>
<dbReference type="GO" id="GO:0004657">
    <property type="term" value="F:proline dehydrogenase activity"/>
    <property type="evidence" value="ECO:0007669"/>
    <property type="project" value="UniProtKB-UniRule"/>
</dbReference>
<dbReference type="InterPro" id="IPR029041">
    <property type="entry name" value="FAD-linked_oxidoreductase-like"/>
</dbReference>
<dbReference type="InterPro" id="IPR024082">
    <property type="entry name" value="PRODH_PutA_dom_II"/>
</dbReference>
<evidence type="ECO:0000256" key="3">
    <source>
        <dbReference type="ARBA" id="ARBA00023027"/>
    </source>
</evidence>
<dbReference type="CDD" id="cd07125">
    <property type="entry name" value="ALDH_PutA-P5CDH"/>
    <property type="match status" value="1"/>
</dbReference>
<feature type="domain" description="Proline utilization A proline dehydrogenase N-terminal" evidence="10">
    <location>
        <begin position="14"/>
        <end position="60"/>
    </location>
</feature>
<dbReference type="FunFam" id="1.20.5.460:FF:000001">
    <property type="entry name" value="Bifunctional protein PutA"/>
    <property type="match status" value="1"/>
</dbReference>
<feature type="active site" evidence="6">
    <location>
        <position position="829"/>
    </location>
</feature>
<evidence type="ECO:0000313" key="11">
    <source>
        <dbReference type="EMBL" id="OPX56597.1"/>
    </source>
</evidence>
<feature type="domain" description="Proline dehydrogenase PutA" evidence="9">
    <location>
        <begin position="67"/>
        <end position="179"/>
    </location>
</feature>
<dbReference type="OrthoDB" id="9812625at2"/>